<keyword evidence="4" id="KW-1185">Reference proteome</keyword>
<feature type="signal peptide" evidence="2">
    <location>
        <begin position="1"/>
        <end position="26"/>
    </location>
</feature>
<evidence type="ECO:0000313" key="3">
    <source>
        <dbReference type="EMBL" id="QDU60039.1"/>
    </source>
</evidence>
<evidence type="ECO:0000256" key="2">
    <source>
        <dbReference type="SAM" id="SignalP"/>
    </source>
</evidence>
<accession>A0A518AZ98</accession>
<keyword evidence="1" id="KW-1133">Transmembrane helix</keyword>
<protein>
    <submittedName>
        <fullName evidence="3">Uncharacterized protein</fullName>
    </submittedName>
</protein>
<dbReference type="RefSeq" id="WP_145255253.1">
    <property type="nucleotide sequence ID" value="NZ_CP036279.1"/>
</dbReference>
<keyword evidence="1" id="KW-0812">Transmembrane</keyword>
<dbReference type="OrthoDB" id="290599at2"/>
<sequence length="98" mass="10348" precursor="true">MKSQLTVSVWSIAIVATLALTAVAHACPMCAEALDNTTGQAGGSLAGGFYYSILFMLSLPFSIITFFGVMFYRLHRKSLLEAGELPGADPIESPSSST</sequence>
<proteinExistence type="predicted"/>
<keyword evidence="1" id="KW-0472">Membrane</keyword>
<name>A0A518AZ98_9BACT</name>
<gene>
    <name evidence="3" type="ORF">Pan216_08760</name>
</gene>
<organism evidence="3 4">
    <name type="scientific">Kolteria novifilia</name>
    <dbReference type="NCBI Taxonomy" id="2527975"/>
    <lineage>
        <taxon>Bacteria</taxon>
        <taxon>Pseudomonadati</taxon>
        <taxon>Planctomycetota</taxon>
        <taxon>Planctomycetia</taxon>
        <taxon>Kolteriales</taxon>
        <taxon>Kolteriaceae</taxon>
        <taxon>Kolteria</taxon>
    </lineage>
</organism>
<keyword evidence="2" id="KW-0732">Signal</keyword>
<feature type="transmembrane region" description="Helical" evidence="1">
    <location>
        <begin position="50"/>
        <end position="72"/>
    </location>
</feature>
<feature type="chain" id="PRO_5021947177" evidence="2">
    <location>
        <begin position="27"/>
        <end position="98"/>
    </location>
</feature>
<evidence type="ECO:0000256" key="1">
    <source>
        <dbReference type="SAM" id="Phobius"/>
    </source>
</evidence>
<reference evidence="3 4" key="1">
    <citation type="submission" date="2019-02" db="EMBL/GenBank/DDBJ databases">
        <title>Deep-cultivation of Planctomycetes and their phenomic and genomic characterization uncovers novel biology.</title>
        <authorList>
            <person name="Wiegand S."/>
            <person name="Jogler M."/>
            <person name="Boedeker C."/>
            <person name="Pinto D."/>
            <person name="Vollmers J."/>
            <person name="Rivas-Marin E."/>
            <person name="Kohn T."/>
            <person name="Peeters S.H."/>
            <person name="Heuer A."/>
            <person name="Rast P."/>
            <person name="Oberbeckmann S."/>
            <person name="Bunk B."/>
            <person name="Jeske O."/>
            <person name="Meyerdierks A."/>
            <person name="Storesund J.E."/>
            <person name="Kallscheuer N."/>
            <person name="Luecker S."/>
            <person name="Lage O.M."/>
            <person name="Pohl T."/>
            <person name="Merkel B.J."/>
            <person name="Hornburger P."/>
            <person name="Mueller R.-W."/>
            <person name="Bruemmer F."/>
            <person name="Labrenz M."/>
            <person name="Spormann A.M."/>
            <person name="Op den Camp H."/>
            <person name="Overmann J."/>
            <person name="Amann R."/>
            <person name="Jetten M.S.M."/>
            <person name="Mascher T."/>
            <person name="Medema M.H."/>
            <person name="Devos D.P."/>
            <person name="Kaster A.-K."/>
            <person name="Ovreas L."/>
            <person name="Rohde M."/>
            <person name="Galperin M.Y."/>
            <person name="Jogler C."/>
        </authorList>
    </citation>
    <scope>NUCLEOTIDE SEQUENCE [LARGE SCALE GENOMIC DNA]</scope>
    <source>
        <strain evidence="3 4">Pan216</strain>
    </source>
</reference>
<dbReference type="KEGG" id="knv:Pan216_08760"/>
<dbReference type="EMBL" id="CP036279">
    <property type="protein sequence ID" value="QDU60039.1"/>
    <property type="molecule type" value="Genomic_DNA"/>
</dbReference>
<dbReference type="AlphaFoldDB" id="A0A518AZ98"/>
<evidence type="ECO:0000313" key="4">
    <source>
        <dbReference type="Proteomes" id="UP000317093"/>
    </source>
</evidence>
<dbReference type="Proteomes" id="UP000317093">
    <property type="component" value="Chromosome"/>
</dbReference>